<organism evidence="1 2">
    <name type="scientific">Nocardioides kribbensis</name>
    <dbReference type="NCBI Taxonomy" id="305517"/>
    <lineage>
        <taxon>Bacteria</taxon>
        <taxon>Bacillati</taxon>
        <taxon>Actinomycetota</taxon>
        <taxon>Actinomycetes</taxon>
        <taxon>Propionibacteriales</taxon>
        <taxon>Nocardioidaceae</taxon>
        <taxon>Nocardioides</taxon>
    </lineage>
</organism>
<evidence type="ECO:0000313" key="2">
    <source>
        <dbReference type="Proteomes" id="UP001482520"/>
    </source>
</evidence>
<reference evidence="1 2" key="1">
    <citation type="submission" date="2024-02" db="EMBL/GenBank/DDBJ databases">
        <title>Full genome sequence of Nocardioides kribbensis.</title>
        <authorList>
            <person name="Poletto B.L."/>
            <person name="Silva G."/>
            <person name="Galante D."/>
            <person name="Campos K.R."/>
            <person name="Santos M.B.N."/>
            <person name="Sacchi C.T."/>
        </authorList>
    </citation>
    <scope>NUCLEOTIDE SEQUENCE [LARGE SCALE GENOMIC DNA]</scope>
    <source>
        <strain evidence="1 2">O4R</strain>
    </source>
</reference>
<evidence type="ECO:0000313" key="1">
    <source>
        <dbReference type="EMBL" id="MEQ7849126.1"/>
    </source>
</evidence>
<proteinExistence type="predicted"/>
<accession>A0ABV1P2Z3</accession>
<dbReference type="EMBL" id="JBEGDP010000029">
    <property type="protein sequence ID" value="MEQ7849126.1"/>
    <property type="molecule type" value="Genomic_DNA"/>
</dbReference>
<name>A0ABV1P2Z3_9ACTN</name>
<dbReference type="RefSeq" id="WP_349805459.1">
    <property type="nucleotide sequence ID" value="NZ_JBEGDP010000029.1"/>
</dbReference>
<evidence type="ECO:0008006" key="3">
    <source>
        <dbReference type="Google" id="ProtNLM"/>
    </source>
</evidence>
<gene>
    <name evidence="1" type="ORF">V6R90_17765</name>
</gene>
<dbReference type="Proteomes" id="UP001482520">
    <property type="component" value="Unassembled WGS sequence"/>
</dbReference>
<sequence length="185" mass="19793">MRSGLPWAWGTTPADLARSLPVDAVLPERGEGAAVAMDRAVPVAAPAALTWRWLCQTAVAPYSYDLVDNLGRRSPRELTPGAERLEVGQRMLGVYELLAVDEGRSWTGVTTASASRPLGPIGVTYAVVPDDDAGAGPCRLVCRMTARGATSPQRLRAAALAWGDLVMMRKQLLTLAALAERDARR</sequence>
<comment type="caution">
    <text evidence="1">The sequence shown here is derived from an EMBL/GenBank/DDBJ whole genome shotgun (WGS) entry which is preliminary data.</text>
</comment>
<keyword evidence="2" id="KW-1185">Reference proteome</keyword>
<protein>
    <recommendedName>
        <fullName evidence="3">SRPBCC family protein</fullName>
    </recommendedName>
</protein>